<dbReference type="EMBL" id="LAZR01005556">
    <property type="protein sequence ID" value="KKM98961.1"/>
    <property type="molecule type" value="Genomic_DNA"/>
</dbReference>
<dbReference type="AlphaFoldDB" id="A0A0F9MI69"/>
<comment type="caution">
    <text evidence="1">The sequence shown here is derived from an EMBL/GenBank/DDBJ whole genome shotgun (WGS) entry which is preliminary data.</text>
</comment>
<name>A0A0F9MI69_9ZZZZ</name>
<organism evidence="1">
    <name type="scientific">marine sediment metagenome</name>
    <dbReference type="NCBI Taxonomy" id="412755"/>
    <lineage>
        <taxon>unclassified sequences</taxon>
        <taxon>metagenomes</taxon>
        <taxon>ecological metagenomes</taxon>
    </lineage>
</organism>
<evidence type="ECO:0000313" key="1">
    <source>
        <dbReference type="EMBL" id="KKM98961.1"/>
    </source>
</evidence>
<proteinExistence type="predicted"/>
<accession>A0A0F9MI69</accession>
<protein>
    <submittedName>
        <fullName evidence="1">Uncharacterized protein</fullName>
    </submittedName>
</protein>
<sequence length="195" mass="22071">MSTFAESLAVGQVGESKIANYLKARLGVSILPVYETEIGSGKGPRLFAVDRDIIAPDMLCFPSKGSIFWVEAKHKTVWTWYRKNQSWQTGIDSKHYGDYLEVRKRYGYILMLAFLHSCGTPHPRDIDGGSPSVCPTGLFAEELNVLRYCIDHEGHEWAKGMIYWNRKDLRLVATLEEVERANRKDISNGFPPTAT</sequence>
<gene>
    <name evidence="1" type="ORF">LCGC14_1152640</name>
</gene>
<reference evidence="1" key="1">
    <citation type="journal article" date="2015" name="Nature">
        <title>Complex archaea that bridge the gap between prokaryotes and eukaryotes.</title>
        <authorList>
            <person name="Spang A."/>
            <person name="Saw J.H."/>
            <person name="Jorgensen S.L."/>
            <person name="Zaremba-Niedzwiedzka K."/>
            <person name="Martijn J."/>
            <person name="Lind A.E."/>
            <person name="van Eijk R."/>
            <person name="Schleper C."/>
            <person name="Guy L."/>
            <person name="Ettema T.J."/>
        </authorList>
    </citation>
    <scope>NUCLEOTIDE SEQUENCE</scope>
</reference>